<keyword evidence="1" id="KW-0175">Coiled coil</keyword>
<dbReference type="PANTHER" id="PTHR21574">
    <property type="entry name" value="CENTROSOMAL PROTEIN OF 120 KDA"/>
    <property type="match status" value="1"/>
</dbReference>
<dbReference type="Pfam" id="PF12416">
    <property type="entry name" value="DUF3668"/>
    <property type="match status" value="1"/>
</dbReference>
<dbReference type="Proteomes" id="UP001154078">
    <property type="component" value="Chromosome 9"/>
</dbReference>
<keyword evidence="5" id="KW-1185">Reference proteome</keyword>
<evidence type="ECO:0000256" key="2">
    <source>
        <dbReference type="SAM" id="MobiDB-lite"/>
    </source>
</evidence>
<evidence type="ECO:0000313" key="5">
    <source>
        <dbReference type="Proteomes" id="UP001154078"/>
    </source>
</evidence>
<name>A0A9P0BK41_BRAAE</name>
<proteinExistence type="predicted"/>
<accession>A0A9P0BK41</accession>
<dbReference type="Gene3D" id="2.60.40.150">
    <property type="entry name" value="C2 domain"/>
    <property type="match status" value="1"/>
</dbReference>
<feature type="domain" description="DUF3668" evidence="3">
    <location>
        <begin position="182"/>
        <end position="346"/>
    </location>
</feature>
<reference evidence="4" key="1">
    <citation type="submission" date="2021-12" db="EMBL/GenBank/DDBJ databases">
        <authorList>
            <person name="King R."/>
        </authorList>
    </citation>
    <scope>NUCLEOTIDE SEQUENCE</scope>
</reference>
<dbReference type="EMBL" id="OV121140">
    <property type="protein sequence ID" value="CAH0564316.1"/>
    <property type="molecule type" value="Genomic_DNA"/>
</dbReference>
<feature type="region of interest" description="Disordered" evidence="2">
    <location>
        <begin position="349"/>
        <end position="383"/>
    </location>
</feature>
<evidence type="ECO:0000259" key="3">
    <source>
        <dbReference type="Pfam" id="PF12416"/>
    </source>
</evidence>
<gene>
    <name evidence="4" type="ORF">MELIAE_LOCUS12907</name>
</gene>
<dbReference type="AlphaFoldDB" id="A0A9P0BK41"/>
<dbReference type="InterPro" id="IPR022136">
    <property type="entry name" value="DUF3668"/>
</dbReference>
<dbReference type="InterPro" id="IPR035892">
    <property type="entry name" value="C2_domain_sf"/>
</dbReference>
<evidence type="ECO:0000313" key="4">
    <source>
        <dbReference type="EMBL" id="CAH0564316.1"/>
    </source>
</evidence>
<evidence type="ECO:0000256" key="1">
    <source>
        <dbReference type="SAM" id="Coils"/>
    </source>
</evidence>
<dbReference type="GO" id="GO:0005813">
    <property type="term" value="C:centrosome"/>
    <property type="evidence" value="ECO:0007669"/>
    <property type="project" value="TreeGrafter"/>
</dbReference>
<sequence length="796" mass="92478">MNQLSGKFVNVVLAIEEGKGMDFLKYPVNILANFNGRVLESDKVEPGDFPAFNTELVWEVEKKDLRKIRTSNQPLRVECVTMDHLTRKERVGFTLLSLRSAMIIPLKDVKQPVPFHWQKLIGCQFDKKNFHPELYVSLTIRDHLLPNGTEVETTDLMPYISEEENDSVDELIDKSFAVNYLEDGYVQIGDPAIATKPFTFNLLVARAMNLDTLLPEVLVFRQSKEKYFMSFKIFGITIKTKPFYTELHEDIYLNEKIVVRILSSLDILKNFFAIQPITINFFCGRDKLGMTSIDLKNLITENNMDISIIPPKIQSLYYFKFPSPNGIVPKDVKMRSPYIEIDTTLRESVDSSRQVPRSPYSMPSQRKEVSFSEQGGSGDQKISGAEPLYNSLESIQTKSLDVTPKISSINEKDTLEINKKFVLEASIKSITWKMHIPTTKFIFKFLHPTTSVFITVFIEMDNALDEELFLTSLTVKMPYISTDKHIKQLLQMWKPKFAILDENDQAISKTNYFNTNVQYSEYVTSMVLMESAYSKDILAEVCLSVSLEEYDLEDIEESDLLLNPPVLDEMIFIKELGDLQKWKIEELDKFEAGLGDIKKKELKKLEDEYNEKKNDMQEQLEQQVDKCRKLQDDLTKKVEVMKLEKDLTRRRNENNTFEGIFQENWKKYLTADAKEIIEELSRAQRDNNYLRDIIEEKQFKLTNVEKNTLTKEQTTNLLQELKGLEQKFEEAQQTKKYFKDQWKKACDEIHELRTEDYKQLQSSIEISKQTLSELSLDKLLNDECCTNNTLNSDEAL</sequence>
<feature type="coiled-coil region" evidence="1">
    <location>
        <begin position="595"/>
        <end position="637"/>
    </location>
</feature>
<dbReference type="PANTHER" id="PTHR21574:SF0">
    <property type="entry name" value="CENTROSOMAL PROTEIN OF 120 KDA"/>
    <property type="match status" value="1"/>
</dbReference>
<organism evidence="4 5">
    <name type="scientific">Brassicogethes aeneus</name>
    <name type="common">Rape pollen beetle</name>
    <name type="synonym">Meligethes aeneus</name>
    <dbReference type="NCBI Taxonomy" id="1431903"/>
    <lineage>
        <taxon>Eukaryota</taxon>
        <taxon>Metazoa</taxon>
        <taxon>Ecdysozoa</taxon>
        <taxon>Arthropoda</taxon>
        <taxon>Hexapoda</taxon>
        <taxon>Insecta</taxon>
        <taxon>Pterygota</taxon>
        <taxon>Neoptera</taxon>
        <taxon>Endopterygota</taxon>
        <taxon>Coleoptera</taxon>
        <taxon>Polyphaga</taxon>
        <taxon>Cucujiformia</taxon>
        <taxon>Nitidulidae</taxon>
        <taxon>Meligethinae</taxon>
        <taxon>Brassicogethes</taxon>
    </lineage>
</organism>
<dbReference type="InterPro" id="IPR039893">
    <property type="entry name" value="CEP120-like"/>
</dbReference>
<protein>
    <recommendedName>
        <fullName evidence="3">DUF3668 domain-containing protein</fullName>
    </recommendedName>
</protein>
<dbReference type="GO" id="GO:1903724">
    <property type="term" value="P:positive regulation of centriole elongation"/>
    <property type="evidence" value="ECO:0007669"/>
    <property type="project" value="TreeGrafter"/>
</dbReference>
<dbReference type="OrthoDB" id="332250at2759"/>
<feature type="coiled-coil region" evidence="1">
    <location>
        <begin position="714"/>
        <end position="741"/>
    </location>
</feature>